<comment type="similarity">
    <text evidence="1 3">Belongs to the D-glutamate cyclase family.</text>
</comment>
<dbReference type="Pfam" id="PF07286">
    <property type="entry name" value="D-Glu_cyclase"/>
    <property type="match status" value="1"/>
</dbReference>
<dbReference type="Proteomes" id="UP000466681">
    <property type="component" value="Chromosome"/>
</dbReference>
<dbReference type="InterPro" id="IPR009906">
    <property type="entry name" value="D-Glu_cyclase"/>
</dbReference>
<dbReference type="AlphaFoldDB" id="A0AAD1HAS5"/>
<keyword evidence="6" id="KW-1185">Reference proteome</keyword>
<name>A0AAD1HAS5_9MYCO</name>
<feature type="region of interest" description="Disordered" evidence="4">
    <location>
        <begin position="1"/>
        <end position="20"/>
    </location>
</feature>
<dbReference type="FunFam" id="3.30.2040.10:FF:000001">
    <property type="entry name" value="D-glutamate cyclase, mitochondrial"/>
    <property type="match status" value="1"/>
</dbReference>
<dbReference type="PANTHER" id="PTHR32022:SF10">
    <property type="entry name" value="D-GLUTAMATE CYCLASE, MITOCHONDRIAL"/>
    <property type="match status" value="1"/>
</dbReference>
<keyword evidence="2 3" id="KW-0456">Lyase</keyword>
<evidence type="ECO:0000256" key="4">
    <source>
        <dbReference type="SAM" id="MobiDB-lite"/>
    </source>
</evidence>
<dbReference type="RefSeq" id="WP_083154540.1">
    <property type="nucleotide sequence ID" value="NZ_AP022560.1"/>
</dbReference>
<protein>
    <recommendedName>
        <fullName evidence="3">Putative hydro-lyase MMOR_22760</fullName>
        <ecNumber evidence="3">4.2.1.-</ecNumber>
    </recommendedName>
</protein>
<dbReference type="NCBIfam" id="NF003969">
    <property type="entry name" value="PRK05463.1"/>
    <property type="match status" value="1"/>
</dbReference>
<gene>
    <name evidence="5" type="ORF">MMOR_22760</name>
</gene>
<dbReference type="EMBL" id="AP022560">
    <property type="protein sequence ID" value="BBX01340.1"/>
    <property type="molecule type" value="Genomic_DNA"/>
</dbReference>
<dbReference type="Gene3D" id="3.30.2040.10">
    <property type="entry name" value="PSTPO5379-like domain"/>
    <property type="match status" value="1"/>
</dbReference>
<dbReference type="HAMAP" id="MF_01830">
    <property type="entry name" value="Hydro_lyase"/>
    <property type="match status" value="1"/>
</dbReference>
<dbReference type="GO" id="GO:0016829">
    <property type="term" value="F:lyase activity"/>
    <property type="evidence" value="ECO:0007669"/>
    <property type="project" value="UniProtKB-KW"/>
</dbReference>
<accession>A0AAD1HAS5</accession>
<dbReference type="InterPro" id="IPR038021">
    <property type="entry name" value="Putative_hydro-lyase"/>
</dbReference>
<proteinExistence type="inferred from homology"/>
<evidence type="ECO:0000256" key="3">
    <source>
        <dbReference type="HAMAP-Rule" id="MF_01830"/>
    </source>
</evidence>
<evidence type="ECO:0000313" key="5">
    <source>
        <dbReference type="EMBL" id="BBX01340.1"/>
    </source>
</evidence>
<dbReference type="Gene3D" id="3.40.1640.10">
    <property type="entry name" value="PSTPO5379-like"/>
    <property type="match status" value="1"/>
</dbReference>
<dbReference type="PIRSF" id="PIRSF029755">
    <property type="entry name" value="UCP029755"/>
    <property type="match status" value="1"/>
</dbReference>
<dbReference type="PANTHER" id="PTHR32022">
    <property type="entry name" value="D-GLUTAMATE CYCLASE, MITOCHONDRIAL"/>
    <property type="match status" value="1"/>
</dbReference>
<organism evidence="5 6">
    <name type="scientific">Mycolicibacterium moriokaense</name>
    <dbReference type="NCBI Taxonomy" id="39691"/>
    <lineage>
        <taxon>Bacteria</taxon>
        <taxon>Bacillati</taxon>
        <taxon>Actinomycetota</taxon>
        <taxon>Actinomycetes</taxon>
        <taxon>Mycobacteriales</taxon>
        <taxon>Mycobacteriaceae</taxon>
        <taxon>Mycolicibacterium</taxon>
    </lineage>
</organism>
<dbReference type="EC" id="4.2.1.-" evidence="3"/>
<dbReference type="SUPFAM" id="SSF160920">
    <property type="entry name" value="PSTPO5379-like"/>
    <property type="match status" value="1"/>
</dbReference>
<sequence>MTLRAAQTPAAERLRIRAGEHTGPTSGLAPGFAQANLAILPADDSLDFLRFCVRNPKPCPLLEVTDRGSPHPTALAPDADLRTDLPRYRVFRDGQLISEPTDITDYWRADLVAFLLGCSFTFEWALAAAGLPIAHQVQGVNVPMYVTNRRCSPAGAFDGPLVVSMRPFPPDAFPQVIEISARFPVMHGAPVHIGDPTEIGIDDLAAPDFGDAVRVGVDEVPVFWACGVTPQAVAIEARPSLAIFHAPGHMFVTDRRHVDFDIKESHDRP</sequence>
<reference evidence="5 6" key="1">
    <citation type="journal article" date="2019" name="Emerg. Microbes Infect.">
        <title>Comprehensive subspecies identification of 175 nontuberculous mycobacteria species based on 7547 genomic profiles.</title>
        <authorList>
            <person name="Matsumoto Y."/>
            <person name="Kinjo T."/>
            <person name="Motooka D."/>
            <person name="Nabeya D."/>
            <person name="Jung N."/>
            <person name="Uechi K."/>
            <person name="Horii T."/>
            <person name="Iida T."/>
            <person name="Fujita J."/>
            <person name="Nakamura S."/>
        </authorList>
    </citation>
    <scope>NUCLEOTIDE SEQUENCE [LARGE SCALE GENOMIC DNA]</scope>
    <source>
        <strain evidence="5 6">JCM 6375</strain>
    </source>
</reference>
<dbReference type="KEGG" id="mmor:MMOR_22760"/>
<evidence type="ECO:0000313" key="6">
    <source>
        <dbReference type="Proteomes" id="UP000466681"/>
    </source>
</evidence>
<evidence type="ECO:0000256" key="1">
    <source>
        <dbReference type="ARBA" id="ARBA00007896"/>
    </source>
</evidence>
<dbReference type="InterPro" id="IPR016938">
    <property type="entry name" value="UPF0317"/>
</dbReference>
<evidence type="ECO:0000256" key="2">
    <source>
        <dbReference type="ARBA" id="ARBA00023239"/>
    </source>
</evidence>